<dbReference type="PRINTS" id="PR00861">
    <property type="entry name" value="ALYTICPTASE"/>
</dbReference>
<proteinExistence type="inferred from homology"/>
<dbReference type="Pfam" id="PF02983">
    <property type="entry name" value="Pro_Al_protease"/>
    <property type="match status" value="1"/>
</dbReference>
<feature type="domain" description="Peptidase S1A alpha-lytic prodomain" evidence="9">
    <location>
        <begin position="122"/>
        <end position="178"/>
    </location>
</feature>
<evidence type="ECO:0000259" key="9">
    <source>
        <dbReference type="Pfam" id="PF02983"/>
    </source>
</evidence>
<evidence type="ECO:0000256" key="6">
    <source>
        <dbReference type="ARBA" id="ARBA00023145"/>
    </source>
</evidence>
<evidence type="ECO:0000313" key="10">
    <source>
        <dbReference type="EMBL" id="MFC4534565.1"/>
    </source>
</evidence>
<evidence type="ECO:0000256" key="5">
    <source>
        <dbReference type="ARBA" id="ARBA00022825"/>
    </source>
</evidence>
<comment type="similarity">
    <text evidence="1">Belongs to the peptidase S1 family.</text>
</comment>
<accession>A0ABV9CNW6</accession>
<gene>
    <name evidence="10" type="ORF">ACFO60_27725</name>
</gene>
<evidence type="ECO:0000256" key="2">
    <source>
        <dbReference type="ARBA" id="ARBA00022670"/>
    </source>
</evidence>
<evidence type="ECO:0000256" key="3">
    <source>
        <dbReference type="ARBA" id="ARBA00022729"/>
    </source>
</evidence>
<dbReference type="Gene3D" id="2.40.10.10">
    <property type="entry name" value="Trypsin-like serine proteases"/>
    <property type="match status" value="2"/>
</dbReference>
<keyword evidence="11" id="KW-1185">Reference proteome</keyword>
<reference evidence="11" key="1">
    <citation type="journal article" date="2019" name="Int. J. Syst. Evol. Microbiol.">
        <title>The Global Catalogue of Microorganisms (GCM) 10K type strain sequencing project: providing services to taxonomists for standard genome sequencing and annotation.</title>
        <authorList>
            <consortium name="The Broad Institute Genomics Platform"/>
            <consortium name="The Broad Institute Genome Sequencing Center for Infectious Disease"/>
            <person name="Wu L."/>
            <person name="Ma J."/>
        </authorList>
    </citation>
    <scope>NUCLEOTIDE SEQUENCE [LARGE SCALE GENOMIC DNA]</scope>
    <source>
        <strain evidence="11">CGMCC 4.7132</strain>
    </source>
</reference>
<dbReference type="InterPro" id="IPR035070">
    <property type="entry name" value="Streptogrisin_prodomain"/>
</dbReference>
<dbReference type="InterPro" id="IPR004236">
    <property type="entry name" value="Pept_S1_alpha_lytic"/>
</dbReference>
<keyword evidence="7" id="KW-1015">Disulfide bond</keyword>
<protein>
    <submittedName>
        <fullName evidence="10">S1 family peptidase</fullName>
    </submittedName>
</protein>
<keyword evidence="3 8" id="KW-0732">Signal</keyword>
<dbReference type="EMBL" id="JBHSFP010000023">
    <property type="protein sequence ID" value="MFC4534565.1"/>
    <property type="molecule type" value="Genomic_DNA"/>
</dbReference>
<comment type="caution">
    <text evidence="10">The sequence shown here is derived from an EMBL/GenBank/DDBJ whole genome shotgun (WGS) entry which is preliminary data.</text>
</comment>
<name>A0ABV9CNW6_9ACTN</name>
<evidence type="ECO:0000256" key="4">
    <source>
        <dbReference type="ARBA" id="ARBA00022801"/>
    </source>
</evidence>
<dbReference type="RefSeq" id="WP_380845452.1">
    <property type="nucleotide sequence ID" value="NZ_JBHSFP010000023.1"/>
</dbReference>
<feature type="chain" id="PRO_5046006272" evidence="8">
    <location>
        <begin position="28"/>
        <end position="384"/>
    </location>
</feature>
<keyword evidence="4" id="KW-0378">Hydrolase</keyword>
<dbReference type="InterPro" id="IPR001316">
    <property type="entry name" value="Pept_S1A_streptogrisin"/>
</dbReference>
<dbReference type="CDD" id="cd21112">
    <property type="entry name" value="alphaLP-like"/>
    <property type="match status" value="1"/>
</dbReference>
<dbReference type="Proteomes" id="UP001596004">
    <property type="component" value="Unassembled WGS sequence"/>
</dbReference>
<dbReference type="Gene3D" id="3.30.300.50">
    <property type="match status" value="2"/>
</dbReference>
<keyword evidence="2" id="KW-0645">Protease</keyword>
<evidence type="ECO:0000256" key="8">
    <source>
        <dbReference type="SAM" id="SignalP"/>
    </source>
</evidence>
<evidence type="ECO:0000256" key="7">
    <source>
        <dbReference type="ARBA" id="ARBA00023157"/>
    </source>
</evidence>
<keyword evidence="6" id="KW-0865">Zymogen</keyword>
<organism evidence="10 11">
    <name type="scientific">Sphaerisporangium dianthi</name>
    <dbReference type="NCBI Taxonomy" id="1436120"/>
    <lineage>
        <taxon>Bacteria</taxon>
        <taxon>Bacillati</taxon>
        <taxon>Actinomycetota</taxon>
        <taxon>Actinomycetes</taxon>
        <taxon>Streptosporangiales</taxon>
        <taxon>Streptosporangiaceae</taxon>
        <taxon>Sphaerisporangium</taxon>
    </lineage>
</organism>
<dbReference type="PIRSF" id="PIRSF001134">
    <property type="entry name" value="Streptogrisin"/>
    <property type="match status" value="1"/>
</dbReference>
<sequence length="384" mass="38755">MLRRRTVTAGCALAVSVLTLMAAPAVADRASAAAPAAPPPAPAMIDAMSRDLGISTEQAESRLLNEARFMGVESSATSKLGGSYAGSWLSGPTSATLTVAGTDAAALTGIQGSGVQAKVVAHSLASLEAAKAALDKASAQAPASTPVWFVDVRTNSVVVQSSQPAEAQAFVAASGADASLVRVEQSSERPQTFYDIRGGDAYYINSSARCSIGFSVRRGSTNGFVSAGHCGRAGNSTTGYNRVAQGTFQGSVFPGSDYSWVAVNSNWTPRPWVKGSGGANVTVSGSSVAGVGSSICRSGSTTGWHCGTVLQRNTSVTYSQGTVSEVTRTNVCAEPGDSGGSYISGSQAQGVTSGGSGNCSSGGTTFFQPVNEILSVYGLTLVTG</sequence>
<keyword evidence="5" id="KW-0720">Serine protease</keyword>
<evidence type="ECO:0000256" key="1">
    <source>
        <dbReference type="ARBA" id="ARBA00007664"/>
    </source>
</evidence>
<dbReference type="InterPro" id="IPR009003">
    <property type="entry name" value="Peptidase_S1_PA"/>
</dbReference>
<dbReference type="InterPro" id="IPR043504">
    <property type="entry name" value="Peptidase_S1_PA_chymotrypsin"/>
</dbReference>
<dbReference type="SUPFAM" id="SSF50494">
    <property type="entry name" value="Trypsin-like serine proteases"/>
    <property type="match status" value="1"/>
</dbReference>
<feature type="signal peptide" evidence="8">
    <location>
        <begin position="1"/>
        <end position="27"/>
    </location>
</feature>
<evidence type="ECO:0000313" key="11">
    <source>
        <dbReference type="Proteomes" id="UP001596004"/>
    </source>
</evidence>